<name>A0AAD6Z2U0_9AGAR</name>
<organism evidence="1 2">
    <name type="scientific">Mycena albidolilacea</name>
    <dbReference type="NCBI Taxonomy" id="1033008"/>
    <lineage>
        <taxon>Eukaryota</taxon>
        <taxon>Fungi</taxon>
        <taxon>Dikarya</taxon>
        <taxon>Basidiomycota</taxon>
        <taxon>Agaricomycotina</taxon>
        <taxon>Agaricomycetes</taxon>
        <taxon>Agaricomycetidae</taxon>
        <taxon>Agaricales</taxon>
        <taxon>Marasmiineae</taxon>
        <taxon>Mycenaceae</taxon>
        <taxon>Mycena</taxon>
    </lineage>
</organism>
<sequence>MDSESKKKFIRLHNLAADKEWEDMDEDSESSLSINIDGVMDGSELIELSHAGGELHESIEDDLEEEIVSSKRWDWRTRRNRTEDRNQGFKAQMPEMLKGYMRWCASEDSSDEVDSSSAELWTITVVDMFRITRVREKDVSLDPRGNGVVPALIMSGLIPCAPWKPSVAVTVRVLEMYRIAHARCPQFAIQSF</sequence>
<protein>
    <submittedName>
        <fullName evidence="1">Uncharacterized protein</fullName>
    </submittedName>
</protein>
<gene>
    <name evidence="1" type="ORF">DFH08DRAFT_825365</name>
</gene>
<evidence type="ECO:0000313" key="2">
    <source>
        <dbReference type="Proteomes" id="UP001218218"/>
    </source>
</evidence>
<reference evidence="1" key="1">
    <citation type="submission" date="2023-03" db="EMBL/GenBank/DDBJ databases">
        <title>Massive genome expansion in bonnet fungi (Mycena s.s.) driven by repeated elements and novel gene families across ecological guilds.</title>
        <authorList>
            <consortium name="Lawrence Berkeley National Laboratory"/>
            <person name="Harder C.B."/>
            <person name="Miyauchi S."/>
            <person name="Viragh M."/>
            <person name="Kuo A."/>
            <person name="Thoen E."/>
            <person name="Andreopoulos B."/>
            <person name="Lu D."/>
            <person name="Skrede I."/>
            <person name="Drula E."/>
            <person name="Henrissat B."/>
            <person name="Morin E."/>
            <person name="Kohler A."/>
            <person name="Barry K."/>
            <person name="LaButti K."/>
            <person name="Morin E."/>
            <person name="Salamov A."/>
            <person name="Lipzen A."/>
            <person name="Mereny Z."/>
            <person name="Hegedus B."/>
            <person name="Baldrian P."/>
            <person name="Stursova M."/>
            <person name="Weitz H."/>
            <person name="Taylor A."/>
            <person name="Grigoriev I.V."/>
            <person name="Nagy L.G."/>
            <person name="Martin F."/>
            <person name="Kauserud H."/>
        </authorList>
    </citation>
    <scope>NUCLEOTIDE SEQUENCE</scope>
    <source>
        <strain evidence="1">CBHHK002</strain>
    </source>
</reference>
<evidence type="ECO:0000313" key="1">
    <source>
        <dbReference type="EMBL" id="KAJ7304810.1"/>
    </source>
</evidence>
<feature type="non-terminal residue" evidence="1">
    <location>
        <position position="192"/>
    </location>
</feature>
<proteinExistence type="predicted"/>
<dbReference type="Proteomes" id="UP001218218">
    <property type="component" value="Unassembled WGS sequence"/>
</dbReference>
<dbReference type="AlphaFoldDB" id="A0AAD6Z2U0"/>
<accession>A0AAD6Z2U0</accession>
<dbReference type="EMBL" id="JARIHO010000099">
    <property type="protein sequence ID" value="KAJ7304810.1"/>
    <property type="molecule type" value="Genomic_DNA"/>
</dbReference>
<keyword evidence="2" id="KW-1185">Reference proteome</keyword>
<comment type="caution">
    <text evidence="1">The sequence shown here is derived from an EMBL/GenBank/DDBJ whole genome shotgun (WGS) entry which is preliminary data.</text>
</comment>